<evidence type="ECO:0000256" key="2">
    <source>
        <dbReference type="ARBA" id="ARBA00022771"/>
    </source>
</evidence>
<dbReference type="InterPro" id="IPR036867">
    <property type="entry name" value="R3H_dom_sf"/>
</dbReference>
<dbReference type="Gene3D" id="3.30.1370.50">
    <property type="entry name" value="R3H-like domain"/>
    <property type="match status" value="1"/>
</dbReference>
<reference evidence="6" key="1">
    <citation type="journal article" date="2018" name="Biosci. Biotechnol. Biochem.">
        <title>Polysaccharide hydrolase of the hadal zone amphipods Hirondellea gigas.</title>
        <authorList>
            <person name="Kobayashi H."/>
            <person name="Nagahama T."/>
            <person name="Arai W."/>
            <person name="Sasagawa Y."/>
            <person name="Umeda M."/>
            <person name="Hayashi T."/>
            <person name="Nikaido I."/>
            <person name="Watanabe H."/>
            <person name="Oguri K."/>
            <person name="Kitazato H."/>
            <person name="Fujioka K."/>
            <person name="Kido Y."/>
            <person name="Takami H."/>
        </authorList>
    </citation>
    <scope>NUCLEOTIDE SEQUENCE</scope>
    <source>
        <tissue evidence="6">Whole body</tissue>
    </source>
</reference>
<feature type="compositionally biased region" description="Acidic residues" evidence="4">
    <location>
        <begin position="39"/>
        <end position="49"/>
    </location>
</feature>
<accession>A0A2P2I3Q5</accession>
<dbReference type="GO" id="GO:0008270">
    <property type="term" value="F:zinc ion binding"/>
    <property type="evidence" value="ECO:0007669"/>
    <property type="project" value="UniProtKB-KW"/>
</dbReference>
<feature type="compositionally biased region" description="Basic residues" evidence="4">
    <location>
        <begin position="142"/>
        <end position="153"/>
    </location>
</feature>
<proteinExistence type="evidence at transcript level"/>
<organism evidence="6">
    <name type="scientific">Hirondellea gigas</name>
    <dbReference type="NCBI Taxonomy" id="1518452"/>
    <lineage>
        <taxon>Eukaryota</taxon>
        <taxon>Metazoa</taxon>
        <taxon>Ecdysozoa</taxon>
        <taxon>Arthropoda</taxon>
        <taxon>Crustacea</taxon>
        <taxon>Multicrustacea</taxon>
        <taxon>Malacostraca</taxon>
        <taxon>Eumalacostraca</taxon>
        <taxon>Peracarida</taxon>
        <taxon>Amphipoda</taxon>
        <taxon>Amphilochidea</taxon>
        <taxon>Lysianassida</taxon>
        <taxon>Lysianassidira</taxon>
        <taxon>Lysianassoidea</taxon>
        <taxon>Lysianassidae</taxon>
        <taxon>Hirondellea</taxon>
    </lineage>
</organism>
<feature type="region of interest" description="Disordered" evidence="4">
    <location>
        <begin position="240"/>
        <end position="275"/>
    </location>
</feature>
<protein>
    <submittedName>
        <fullName evidence="6">DNA-binding protein SMUBP-2-like</fullName>
    </submittedName>
</protein>
<evidence type="ECO:0000256" key="4">
    <source>
        <dbReference type="SAM" id="MobiDB-lite"/>
    </source>
</evidence>
<sequence length="275" mass="30688">MLIHEIAESIGLFHYSEGVDAKRHIIVAKEQKIIKVLQEDDTSSGEDTNDEKTEAKTKPSTTDASTCSKQKQTKPIDKILAPPSEAATKHCTLCGRNVPTPNFTIHRLACEKRENESIALQQEKRQQQKQIEATEQELAQKSKNKKKKTKKQKASSNVAAANDEDDFDAVVSSFSARNKRCNLRGCKDTNSLLLQACRWCHSAYCLAHFIAEAHGCGKHAKEQARATVVREGVIYPGSGVPSKLPNADKRAQLHRQLDKKLSAMESDRKKQNKKK</sequence>
<evidence type="ECO:0000259" key="5">
    <source>
        <dbReference type="SMART" id="SM00154"/>
    </source>
</evidence>
<dbReference type="SMART" id="SM00154">
    <property type="entry name" value="ZnF_AN1"/>
    <property type="match status" value="1"/>
</dbReference>
<feature type="compositionally biased region" description="Basic and acidic residues" evidence="4">
    <location>
        <begin position="246"/>
        <end position="269"/>
    </location>
</feature>
<name>A0A2P2I3Q5_9CRUS</name>
<keyword evidence="3" id="KW-0862">Zinc</keyword>
<keyword evidence="1" id="KW-0479">Metal-binding</keyword>
<dbReference type="SUPFAM" id="SSF82708">
    <property type="entry name" value="R3H domain"/>
    <property type="match status" value="1"/>
</dbReference>
<evidence type="ECO:0000313" key="6">
    <source>
        <dbReference type="EMBL" id="LAB68500.1"/>
    </source>
</evidence>
<keyword evidence="6" id="KW-0238">DNA-binding</keyword>
<keyword evidence="2" id="KW-0863">Zinc-finger</keyword>
<dbReference type="InterPro" id="IPR035896">
    <property type="entry name" value="AN1-like_Znf"/>
</dbReference>
<dbReference type="Gene3D" id="4.10.1110.10">
    <property type="entry name" value="AN1-like Zinc finger"/>
    <property type="match status" value="1"/>
</dbReference>
<dbReference type="EMBL" id="IACF01002862">
    <property type="protein sequence ID" value="LAB68500.1"/>
    <property type="molecule type" value="mRNA"/>
</dbReference>
<evidence type="ECO:0000256" key="1">
    <source>
        <dbReference type="ARBA" id="ARBA00022723"/>
    </source>
</evidence>
<evidence type="ECO:0000256" key="3">
    <source>
        <dbReference type="ARBA" id="ARBA00022833"/>
    </source>
</evidence>
<dbReference type="CDD" id="cd02325">
    <property type="entry name" value="R3H"/>
    <property type="match status" value="1"/>
</dbReference>
<dbReference type="AlphaFoldDB" id="A0A2P2I3Q5"/>
<dbReference type="GO" id="GO:0003677">
    <property type="term" value="F:DNA binding"/>
    <property type="evidence" value="ECO:0007669"/>
    <property type="project" value="UniProtKB-KW"/>
</dbReference>
<feature type="region of interest" description="Disordered" evidence="4">
    <location>
        <begin position="137"/>
        <end position="160"/>
    </location>
</feature>
<dbReference type="SUPFAM" id="SSF118310">
    <property type="entry name" value="AN1-like Zinc finger"/>
    <property type="match status" value="1"/>
</dbReference>
<dbReference type="Pfam" id="PF01428">
    <property type="entry name" value="zf-AN1"/>
    <property type="match status" value="1"/>
</dbReference>
<dbReference type="InterPro" id="IPR000058">
    <property type="entry name" value="Znf_AN1"/>
</dbReference>
<feature type="domain" description="AN1-type" evidence="5">
    <location>
        <begin position="181"/>
        <end position="221"/>
    </location>
</feature>
<feature type="compositionally biased region" description="Polar residues" evidence="4">
    <location>
        <begin position="58"/>
        <end position="70"/>
    </location>
</feature>
<feature type="region of interest" description="Disordered" evidence="4">
    <location>
        <begin position="39"/>
        <end position="81"/>
    </location>
</feature>